<proteinExistence type="inferred from homology"/>
<comment type="caution">
    <text evidence="2">The sequence shown here is derived from an EMBL/GenBank/DDBJ whole genome shotgun (WGS) entry which is preliminary data.</text>
</comment>
<dbReference type="EMBL" id="LVWG01000021">
    <property type="protein sequence ID" value="KZK74609.1"/>
    <property type="molecule type" value="Genomic_DNA"/>
</dbReference>
<gene>
    <name evidence="2" type="ORF">A3K90_09135</name>
</gene>
<evidence type="ECO:0000256" key="1">
    <source>
        <dbReference type="ARBA" id="ARBA00009981"/>
    </source>
</evidence>
<evidence type="ECO:0000313" key="3">
    <source>
        <dbReference type="Proteomes" id="UP000076481"/>
    </source>
</evidence>
<dbReference type="Proteomes" id="UP000076481">
    <property type="component" value="Unassembled WGS sequence"/>
</dbReference>
<evidence type="ECO:0008006" key="4">
    <source>
        <dbReference type="Google" id="ProtNLM"/>
    </source>
</evidence>
<reference evidence="2 3" key="1">
    <citation type="submission" date="2016-03" db="EMBL/GenBank/DDBJ databases">
        <title>Speciation and ecological success in dimly lit waters: horizontal gene transfer in a green sulfur bacteria bloom unveiled by metagenomic assembly.</title>
        <authorList>
            <person name="Llorens-Mares T."/>
            <person name="Liu Z."/>
            <person name="Allen L.Z."/>
            <person name="Rusch D.B."/>
            <person name="Craig M.T."/>
            <person name="Dupont C.L."/>
            <person name="Bryant D.A."/>
            <person name="Casamayor E.O."/>
        </authorList>
    </citation>
    <scope>NUCLEOTIDE SEQUENCE [LARGE SCALE GENOMIC DNA]</scope>
    <source>
        <strain evidence="2">CIII</strain>
    </source>
</reference>
<comment type="similarity">
    <text evidence="1">Belongs to the phD/YefM antitoxin family.</text>
</comment>
<dbReference type="AlphaFoldDB" id="A0A165LZ54"/>
<dbReference type="SUPFAM" id="SSF143120">
    <property type="entry name" value="YefM-like"/>
    <property type="match status" value="1"/>
</dbReference>
<evidence type="ECO:0000313" key="2">
    <source>
        <dbReference type="EMBL" id="KZK74609.1"/>
    </source>
</evidence>
<accession>A0A165LZ54</accession>
<name>A0A165LZ54_PELLU</name>
<dbReference type="InterPro" id="IPR036165">
    <property type="entry name" value="YefM-like_sf"/>
</dbReference>
<sequence>MVFEAEFLSGCVSGGGAHTHPVVVTFGRRHQLAAVDGRFCQGWAGGAAGSEGRIGLLNVIADEAVVFVNCHSTMNTLAMIEITSTELRRNFGKYLDMATKKQEQVLVRYRNKRLFTLTLEPVSESLSEKEEKNDTYFEQTEVRDSILRGRADVKAGRTRKFTGVKDLWANIT</sequence>
<protein>
    <recommendedName>
        <fullName evidence="4">Prevent-host-death protein</fullName>
    </recommendedName>
</protein>
<organism evidence="2 3">
    <name type="scientific">Pelodictyon luteolum</name>
    <dbReference type="NCBI Taxonomy" id="1100"/>
    <lineage>
        <taxon>Bacteria</taxon>
        <taxon>Pseudomonadati</taxon>
        <taxon>Chlorobiota</taxon>
        <taxon>Chlorobiia</taxon>
        <taxon>Chlorobiales</taxon>
        <taxon>Chlorobiaceae</taxon>
        <taxon>Chlorobium/Pelodictyon group</taxon>
        <taxon>Pelodictyon</taxon>
    </lineage>
</organism>